<feature type="region of interest" description="Disordered" evidence="1">
    <location>
        <begin position="39"/>
        <end position="150"/>
    </location>
</feature>
<comment type="caution">
    <text evidence="2">The sequence shown here is derived from an EMBL/GenBank/DDBJ whole genome shotgun (WGS) entry which is preliminary data.</text>
</comment>
<protein>
    <submittedName>
        <fullName evidence="2">Uncharacterized protein</fullName>
    </submittedName>
</protein>
<proteinExistence type="predicted"/>
<evidence type="ECO:0000256" key="1">
    <source>
        <dbReference type="SAM" id="MobiDB-lite"/>
    </source>
</evidence>
<reference evidence="2 3" key="1">
    <citation type="submission" date="2019-02" db="EMBL/GenBank/DDBJ databases">
        <title>Genome sequencing of the rare red list fungi Bondarzewia mesenterica.</title>
        <authorList>
            <person name="Buettner E."/>
            <person name="Kellner H."/>
        </authorList>
    </citation>
    <scope>NUCLEOTIDE SEQUENCE [LARGE SCALE GENOMIC DNA]</scope>
    <source>
        <strain evidence="2 3">DSM 108281</strain>
    </source>
</reference>
<organism evidence="2 3">
    <name type="scientific">Bondarzewia mesenterica</name>
    <dbReference type="NCBI Taxonomy" id="1095465"/>
    <lineage>
        <taxon>Eukaryota</taxon>
        <taxon>Fungi</taxon>
        <taxon>Dikarya</taxon>
        <taxon>Basidiomycota</taxon>
        <taxon>Agaricomycotina</taxon>
        <taxon>Agaricomycetes</taxon>
        <taxon>Russulales</taxon>
        <taxon>Bondarzewiaceae</taxon>
        <taxon>Bondarzewia</taxon>
    </lineage>
</organism>
<gene>
    <name evidence="2" type="ORF">EW146_g3723</name>
</gene>
<dbReference type="EMBL" id="SGPL01000131">
    <property type="protein sequence ID" value="THH17001.1"/>
    <property type="molecule type" value="Genomic_DNA"/>
</dbReference>
<sequence length="185" mass="18614">IREGVSGAEAELAHAVPAAGASAAGGAVWGAGRARRGWVPETVGREGGRRPGGAADDAAGGKGGQAGSAEAARGGAAQGPVREMDLGRAERGGRQTERAELQASVATVDGKSLPKEGIARQIPSAARSQDRDTSPSLQAGGEGHAMTPGRLGQLGRCLLAGHISRSETTRIKVHPLSLFHPPCPL</sequence>
<feature type="compositionally biased region" description="Low complexity" evidence="1">
    <location>
        <begin position="67"/>
        <end position="79"/>
    </location>
</feature>
<evidence type="ECO:0000313" key="3">
    <source>
        <dbReference type="Proteomes" id="UP000310158"/>
    </source>
</evidence>
<dbReference type="Proteomes" id="UP000310158">
    <property type="component" value="Unassembled WGS sequence"/>
</dbReference>
<name>A0A4S4LYW1_9AGAM</name>
<keyword evidence="3" id="KW-1185">Reference proteome</keyword>
<feature type="compositionally biased region" description="Basic and acidic residues" evidence="1">
    <location>
        <begin position="82"/>
        <end position="100"/>
    </location>
</feature>
<accession>A0A4S4LYW1</accession>
<dbReference type="AlphaFoldDB" id="A0A4S4LYW1"/>
<feature type="non-terminal residue" evidence="2">
    <location>
        <position position="1"/>
    </location>
</feature>
<evidence type="ECO:0000313" key="2">
    <source>
        <dbReference type="EMBL" id="THH17001.1"/>
    </source>
</evidence>